<keyword evidence="4" id="KW-1185">Reference proteome</keyword>
<feature type="compositionally biased region" description="Polar residues" evidence="2">
    <location>
        <begin position="669"/>
        <end position="680"/>
    </location>
</feature>
<evidence type="ECO:0000256" key="2">
    <source>
        <dbReference type="SAM" id="MobiDB-lite"/>
    </source>
</evidence>
<feature type="region of interest" description="Disordered" evidence="2">
    <location>
        <begin position="465"/>
        <end position="799"/>
    </location>
</feature>
<proteinExistence type="predicted"/>
<feature type="compositionally biased region" description="Basic residues" evidence="2">
    <location>
        <begin position="582"/>
        <end position="591"/>
    </location>
</feature>
<organism evidence="3 4">
    <name type="scientific">Zasmidium cellare</name>
    <name type="common">Wine cellar mold</name>
    <name type="synonym">Racodium cellare</name>
    <dbReference type="NCBI Taxonomy" id="395010"/>
    <lineage>
        <taxon>Eukaryota</taxon>
        <taxon>Fungi</taxon>
        <taxon>Dikarya</taxon>
        <taxon>Ascomycota</taxon>
        <taxon>Pezizomycotina</taxon>
        <taxon>Dothideomycetes</taxon>
        <taxon>Dothideomycetidae</taxon>
        <taxon>Mycosphaerellales</taxon>
        <taxon>Mycosphaerellaceae</taxon>
        <taxon>Zasmidium</taxon>
    </lineage>
</organism>
<feature type="compositionally biased region" description="Basic residues" evidence="2">
    <location>
        <begin position="324"/>
        <end position="334"/>
    </location>
</feature>
<feature type="compositionally biased region" description="Basic and acidic residues" evidence="2">
    <location>
        <begin position="556"/>
        <end position="573"/>
    </location>
</feature>
<evidence type="ECO:0000313" key="3">
    <source>
        <dbReference type="EMBL" id="KAK4505761.1"/>
    </source>
</evidence>
<evidence type="ECO:0000313" key="4">
    <source>
        <dbReference type="Proteomes" id="UP001305779"/>
    </source>
</evidence>
<feature type="compositionally biased region" description="Basic and acidic residues" evidence="2">
    <location>
        <begin position="658"/>
        <end position="667"/>
    </location>
</feature>
<keyword evidence="1" id="KW-0175">Coiled coil</keyword>
<feature type="region of interest" description="Disordered" evidence="2">
    <location>
        <begin position="810"/>
        <end position="829"/>
    </location>
</feature>
<feature type="region of interest" description="Disordered" evidence="2">
    <location>
        <begin position="839"/>
        <end position="858"/>
    </location>
</feature>
<feature type="compositionally biased region" description="Polar residues" evidence="2">
    <location>
        <begin position="528"/>
        <end position="537"/>
    </location>
</feature>
<accession>A0ABR0EXF1</accession>
<feature type="compositionally biased region" description="Acidic residues" evidence="2">
    <location>
        <begin position="707"/>
        <end position="719"/>
    </location>
</feature>
<feature type="compositionally biased region" description="Pro residues" evidence="2">
    <location>
        <begin position="1"/>
        <end position="14"/>
    </location>
</feature>
<feature type="compositionally biased region" description="Polar residues" evidence="2">
    <location>
        <begin position="546"/>
        <end position="555"/>
    </location>
</feature>
<gene>
    <name evidence="3" type="ORF">PRZ48_003726</name>
</gene>
<reference evidence="3 4" key="1">
    <citation type="journal article" date="2023" name="G3 (Bethesda)">
        <title>A chromosome-level genome assembly of Zasmidium syzygii isolated from banana leaves.</title>
        <authorList>
            <person name="van Westerhoven A.C."/>
            <person name="Mehrabi R."/>
            <person name="Talebi R."/>
            <person name="Steentjes M.B.F."/>
            <person name="Corcolon B."/>
            <person name="Chong P.A."/>
            <person name="Kema G.H.J."/>
            <person name="Seidl M.F."/>
        </authorList>
    </citation>
    <scope>NUCLEOTIDE SEQUENCE [LARGE SCALE GENOMIC DNA]</scope>
    <source>
        <strain evidence="3 4">P124</strain>
    </source>
</reference>
<feature type="compositionally biased region" description="Polar residues" evidence="2">
    <location>
        <begin position="112"/>
        <end position="121"/>
    </location>
</feature>
<feature type="region of interest" description="Disordered" evidence="2">
    <location>
        <begin position="1"/>
        <end position="153"/>
    </location>
</feature>
<sequence length="858" mass="94863">MEESPPGPPVPPKDPGYQSSMDGSRPPTAQSGSKRKREAQDDNLYDDLRNGRLQVPDPDGHTPKRSRSARGVQSDGDVSTDETPMQQRNLRRKNGIRNLSNLNLRHAASLGNLPQRQTSPARGSKFQEGSLNDKPSEKPPSVFTRVQRTDSDNLMQVDQLMEDYHEGMPMSAESVAATLEYEDATRDQRVAEITASREKKEEGSGIFRFGKSFAASFNPVTVWNKLWAEQKAELTRKAQEEAERKRRKAEAEARYAQLKSAGQLGLKPVGLATPHDSAVTLNGGSTYREHQRTASNGSVVRSSYDDMASQEGSEMPDSEVKQLRSSKSRLHLRRPSLQSLRGGLKRIGSVSNLVGGTNRGSSSSVSPTKADVEGSALRKSHSRFDLKKQNRLSKRVSDLEMKLSRARSELQDALDQASPAPQLGNKYQRFTPSSTLRRPKFVPGALPTLPSERVLFPEQLGFRGDEEERAAQRMPRKALDLSTAFDDIDDEDEDMEDTPREKSQARGVFEASSKATSDPHPDNHHESNITSELTELTSDVEHTNDMDQNTTAEQTMESKQHVANPDLDKKLKALNDNVNIAKKSKSKKRPSKTFNDKAYRPSAGSEDDDDFEERELASKQPKKKRKSTGKTETSPQNKRGKQKSPRGKAATKVAKPRFSPDETERSDLPQVTTSDQTTNDVAMAGAEGSEDELARIASVRSSLTSEDQLEPLYEEEEETTTTTTTIPVKDAPSKPTAKATPARYMHTATRSRSNSPHKRNGSVQAATEEKMMMRAANAAQLKRTSHSRSPPSGNGYSKVEITNEVVKVVPGRGDVPNLPKGANGSFESLPDAEVEVQVVSKEKRGSKDENYEWPDDVF</sequence>
<dbReference type="EMBL" id="JAXOVC010000002">
    <property type="protein sequence ID" value="KAK4505761.1"/>
    <property type="molecule type" value="Genomic_DNA"/>
</dbReference>
<evidence type="ECO:0000256" key="1">
    <source>
        <dbReference type="SAM" id="Coils"/>
    </source>
</evidence>
<dbReference type="Proteomes" id="UP001305779">
    <property type="component" value="Unassembled WGS sequence"/>
</dbReference>
<feature type="compositionally biased region" description="Polar residues" evidence="2">
    <location>
        <begin position="349"/>
        <end position="367"/>
    </location>
</feature>
<comment type="caution">
    <text evidence="3">The sequence shown here is derived from an EMBL/GenBank/DDBJ whole genome shotgun (WGS) entry which is preliminary data.</text>
</comment>
<feature type="compositionally biased region" description="Acidic residues" evidence="2">
    <location>
        <begin position="486"/>
        <end position="496"/>
    </location>
</feature>
<feature type="compositionally biased region" description="Low complexity" evidence="2">
    <location>
        <begin position="733"/>
        <end position="742"/>
    </location>
</feature>
<feature type="region of interest" description="Disordered" evidence="2">
    <location>
        <begin position="410"/>
        <end position="444"/>
    </location>
</feature>
<protein>
    <recommendedName>
        <fullName evidence="5">Nuclear RNA binding protein</fullName>
    </recommendedName>
</protein>
<feature type="compositionally biased region" description="Polar residues" evidence="2">
    <location>
        <begin position="17"/>
        <end position="32"/>
    </location>
</feature>
<feature type="coiled-coil region" evidence="1">
    <location>
        <begin position="224"/>
        <end position="261"/>
    </location>
</feature>
<feature type="compositionally biased region" description="Basic and acidic residues" evidence="2">
    <location>
        <begin position="840"/>
        <end position="850"/>
    </location>
</feature>
<name>A0ABR0EXF1_ZASCE</name>
<feature type="region of interest" description="Disordered" evidence="2">
    <location>
        <begin position="275"/>
        <end position="389"/>
    </location>
</feature>
<feature type="compositionally biased region" description="Basic and acidic residues" evidence="2">
    <location>
        <begin position="517"/>
        <end position="527"/>
    </location>
</feature>
<evidence type="ECO:0008006" key="5">
    <source>
        <dbReference type="Google" id="ProtNLM"/>
    </source>
</evidence>